<comment type="caution">
    <text evidence="2">The sequence shown here is derived from an EMBL/GenBank/DDBJ whole genome shotgun (WGS) entry which is preliminary data.</text>
</comment>
<dbReference type="InterPro" id="IPR023509">
    <property type="entry name" value="DTD-like_sf"/>
</dbReference>
<evidence type="ECO:0000313" key="2">
    <source>
        <dbReference type="EMBL" id="PIP61221.1"/>
    </source>
</evidence>
<dbReference type="NCBIfam" id="TIGR00256">
    <property type="entry name" value="D-aminoacyl-tRNA deacylase"/>
    <property type="match status" value="1"/>
</dbReference>
<dbReference type="FunFam" id="3.50.80.10:FF:000001">
    <property type="entry name" value="D-aminoacyl-tRNA deacylase"/>
    <property type="match status" value="1"/>
</dbReference>
<dbReference type="Proteomes" id="UP000231246">
    <property type="component" value="Unassembled WGS sequence"/>
</dbReference>
<reference evidence="2 3" key="1">
    <citation type="submission" date="2017-09" db="EMBL/GenBank/DDBJ databases">
        <title>Depth-based differentiation of microbial function through sediment-hosted aquifers and enrichment of novel symbionts in the deep terrestrial subsurface.</title>
        <authorList>
            <person name="Probst A.J."/>
            <person name="Ladd B."/>
            <person name="Jarett J.K."/>
            <person name="Geller-Mcgrath D.E."/>
            <person name="Sieber C.M."/>
            <person name="Emerson J.B."/>
            <person name="Anantharaman K."/>
            <person name="Thomas B.C."/>
            <person name="Malmstrom R."/>
            <person name="Stieglmeier M."/>
            <person name="Klingl A."/>
            <person name="Woyke T."/>
            <person name="Ryan C.M."/>
            <person name="Banfield J.F."/>
        </authorList>
    </citation>
    <scope>NUCLEOTIDE SEQUENCE [LARGE SCALE GENOMIC DNA]</scope>
    <source>
        <strain evidence="2">CG22_combo_CG10-13_8_21_14_all_38_20</strain>
    </source>
</reference>
<sequence>MRLVLQRVKRASVKVQNKATIKIDRGYLIYVAVGQEDTVNDVTILVDKLGKLRFFPQKDKVRVNHETHDFQKSIIDIKGSILVIPNYTLYGDLNDGNRPYFGQAAEQEMAAKLYKQLLKQLKKTCGTTVTVKTGMFGEFMEVSATNDGPATLVLEPDLIGQMERELEIEETDDNYAENFDDMLDKLGVDLDNI</sequence>
<dbReference type="PANTHER" id="PTHR10472">
    <property type="entry name" value="D-TYROSYL-TRNA TYR DEACYLASE"/>
    <property type="match status" value="1"/>
</dbReference>
<organism evidence="2 3">
    <name type="scientific">Candidatus Roizmanbacteria bacterium CG22_combo_CG10-13_8_21_14_all_38_20</name>
    <dbReference type="NCBI Taxonomy" id="1974862"/>
    <lineage>
        <taxon>Bacteria</taxon>
        <taxon>Candidatus Roizmaniibacteriota</taxon>
    </lineage>
</organism>
<dbReference type="PANTHER" id="PTHR10472:SF5">
    <property type="entry name" value="D-AMINOACYL-TRNA DEACYLASE 1"/>
    <property type="match status" value="1"/>
</dbReference>
<evidence type="ECO:0000313" key="3">
    <source>
        <dbReference type="Proteomes" id="UP000231246"/>
    </source>
</evidence>
<accession>A0A2H0BUC1</accession>
<gene>
    <name evidence="2" type="ORF">COW99_05545</name>
</gene>
<name>A0A2H0BUC1_9BACT</name>
<dbReference type="EMBL" id="PCTA01000033">
    <property type="protein sequence ID" value="PIP61221.1"/>
    <property type="molecule type" value="Genomic_DNA"/>
</dbReference>
<dbReference type="AlphaFoldDB" id="A0A2H0BUC1"/>
<proteinExistence type="inferred from homology"/>
<evidence type="ECO:0000256" key="1">
    <source>
        <dbReference type="ARBA" id="ARBA00009673"/>
    </source>
</evidence>
<dbReference type="InterPro" id="IPR003732">
    <property type="entry name" value="Daa-tRNA_deacyls_DTD"/>
</dbReference>
<dbReference type="Gene3D" id="3.50.80.10">
    <property type="entry name" value="D-tyrosyl-tRNA(Tyr) deacylase"/>
    <property type="match status" value="1"/>
</dbReference>
<dbReference type="Pfam" id="PF02580">
    <property type="entry name" value="Tyr_Deacylase"/>
    <property type="match status" value="1"/>
</dbReference>
<dbReference type="SUPFAM" id="SSF69500">
    <property type="entry name" value="DTD-like"/>
    <property type="match status" value="1"/>
</dbReference>
<dbReference type="GO" id="GO:0005737">
    <property type="term" value="C:cytoplasm"/>
    <property type="evidence" value="ECO:0007669"/>
    <property type="project" value="InterPro"/>
</dbReference>
<comment type="similarity">
    <text evidence="1">Belongs to the DTD family.</text>
</comment>
<protein>
    <submittedName>
        <fullName evidence="2">D-tyrosyl-tRNA(Tyr) deacylase</fullName>
    </submittedName>
</protein>
<dbReference type="GO" id="GO:0051500">
    <property type="term" value="F:D-tyrosyl-tRNA(Tyr) deacylase activity"/>
    <property type="evidence" value="ECO:0007669"/>
    <property type="project" value="TreeGrafter"/>
</dbReference>